<reference evidence="6" key="1">
    <citation type="submission" date="2018-09" db="EMBL/GenBank/DDBJ databases">
        <authorList>
            <person name="Zhu H."/>
        </authorList>
    </citation>
    <scope>NUCLEOTIDE SEQUENCE [LARGE SCALE GENOMIC DNA]</scope>
    <source>
        <strain evidence="6">K1W22B-1</strain>
    </source>
</reference>
<dbReference type="CDD" id="cd18797">
    <property type="entry name" value="SF2_C_Hrq"/>
    <property type="match status" value="1"/>
</dbReference>
<dbReference type="GO" id="GO:0003676">
    <property type="term" value="F:nucleic acid binding"/>
    <property type="evidence" value="ECO:0007669"/>
    <property type="project" value="InterPro"/>
</dbReference>
<dbReference type="InterPro" id="IPR022307">
    <property type="entry name" value="Helicase_put_actinobac"/>
</dbReference>
<evidence type="ECO:0000256" key="2">
    <source>
        <dbReference type="ARBA" id="ARBA00022840"/>
    </source>
</evidence>
<dbReference type="GO" id="GO:0006289">
    <property type="term" value="P:nucleotide-excision repair"/>
    <property type="evidence" value="ECO:0007669"/>
    <property type="project" value="TreeGrafter"/>
</dbReference>
<proteinExistence type="predicted"/>
<dbReference type="InterPro" id="IPR027417">
    <property type="entry name" value="P-loop_NTPase"/>
</dbReference>
<dbReference type="AlphaFoldDB" id="A0A3A5HIW2"/>
<dbReference type="PROSITE" id="PS51192">
    <property type="entry name" value="HELICASE_ATP_BIND_1"/>
    <property type="match status" value="1"/>
</dbReference>
<feature type="domain" description="Helicase C-terminal" evidence="4">
    <location>
        <begin position="283"/>
        <end position="436"/>
    </location>
</feature>
<dbReference type="Proteomes" id="UP000276542">
    <property type="component" value="Unassembled WGS sequence"/>
</dbReference>
<feature type="domain" description="Helicase ATP-binding" evidence="3">
    <location>
        <begin position="61"/>
        <end position="243"/>
    </location>
</feature>
<dbReference type="Pfam" id="PF22982">
    <property type="entry name" value="WHD_HRQ1"/>
    <property type="match status" value="1"/>
</dbReference>
<evidence type="ECO:0000313" key="5">
    <source>
        <dbReference type="EMBL" id="RJS47830.1"/>
    </source>
</evidence>
<dbReference type="SUPFAM" id="SSF52540">
    <property type="entry name" value="P-loop containing nucleoside triphosphate hydrolases"/>
    <property type="match status" value="1"/>
</dbReference>
<dbReference type="SMART" id="SM00487">
    <property type="entry name" value="DEXDc"/>
    <property type="match status" value="1"/>
</dbReference>
<dbReference type="EMBL" id="QYRP01000002">
    <property type="protein sequence ID" value="RJS47830.1"/>
    <property type="molecule type" value="Genomic_DNA"/>
</dbReference>
<keyword evidence="1" id="KW-0547">Nucleotide-binding</keyword>
<dbReference type="PROSITE" id="PS51194">
    <property type="entry name" value="HELICASE_CTER"/>
    <property type="match status" value="1"/>
</dbReference>
<dbReference type="Pfam" id="PF09369">
    <property type="entry name" value="MZB"/>
    <property type="match status" value="1"/>
</dbReference>
<keyword evidence="5" id="KW-0347">Helicase</keyword>
<dbReference type="InterPro" id="IPR014001">
    <property type="entry name" value="Helicase_ATP-bd"/>
</dbReference>
<dbReference type="SMART" id="SM00490">
    <property type="entry name" value="HELICc"/>
    <property type="match status" value="1"/>
</dbReference>
<dbReference type="NCBIfam" id="TIGR03817">
    <property type="entry name" value="DECH_helic"/>
    <property type="match status" value="1"/>
</dbReference>
<dbReference type="PANTHER" id="PTHR47957:SF3">
    <property type="entry name" value="ATP-DEPENDENT HELICASE HRQ1"/>
    <property type="match status" value="1"/>
</dbReference>
<dbReference type="GO" id="GO:0036297">
    <property type="term" value="P:interstrand cross-link repair"/>
    <property type="evidence" value="ECO:0007669"/>
    <property type="project" value="TreeGrafter"/>
</dbReference>
<dbReference type="Pfam" id="PF00271">
    <property type="entry name" value="Helicase_C"/>
    <property type="match status" value="1"/>
</dbReference>
<dbReference type="InterPro" id="IPR055227">
    <property type="entry name" value="HRQ1_WHD"/>
</dbReference>
<evidence type="ECO:0000259" key="4">
    <source>
        <dbReference type="PROSITE" id="PS51194"/>
    </source>
</evidence>
<evidence type="ECO:0000259" key="3">
    <source>
        <dbReference type="PROSITE" id="PS51192"/>
    </source>
</evidence>
<comment type="caution">
    <text evidence="5">The sequence shown here is derived from an EMBL/GenBank/DDBJ whole genome shotgun (WGS) entry which is preliminary data.</text>
</comment>
<keyword evidence="2" id="KW-0067">ATP-binding</keyword>
<organism evidence="5 6">
    <name type="scientific">Nocardioides cavernaquae</name>
    <dbReference type="NCBI Taxonomy" id="2321396"/>
    <lineage>
        <taxon>Bacteria</taxon>
        <taxon>Bacillati</taxon>
        <taxon>Actinomycetota</taxon>
        <taxon>Actinomycetes</taxon>
        <taxon>Propionibacteriales</taxon>
        <taxon>Nocardioidaceae</taxon>
        <taxon>Nocardioides</taxon>
    </lineage>
</organism>
<accession>A0A3A5HIW2</accession>
<dbReference type="Gene3D" id="3.40.50.300">
    <property type="entry name" value="P-loop containing nucleotide triphosphate hydrolases"/>
    <property type="match status" value="2"/>
</dbReference>
<dbReference type="GO" id="GO:0043138">
    <property type="term" value="F:3'-5' DNA helicase activity"/>
    <property type="evidence" value="ECO:0007669"/>
    <property type="project" value="TreeGrafter"/>
</dbReference>
<gene>
    <name evidence="5" type="ORF">D4739_07350</name>
</gene>
<keyword evidence="6" id="KW-1185">Reference proteome</keyword>
<dbReference type="GO" id="GO:0005524">
    <property type="term" value="F:ATP binding"/>
    <property type="evidence" value="ECO:0007669"/>
    <property type="project" value="UniProtKB-KW"/>
</dbReference>
<protein>
    <submittedName>
        <fullName evidence="5">DEAD/DEAH box helicase</fullName>
    </submittedName>
</protein>
<dbReference type="CDD" id="cd17923">
    <property type="entry name" value="DEXHc_Hrq1-like"/>
    <property type="match status" value="1"/>
</dbReference>
<keyword evidence="5" id="KW-0378">Hydrolase</keyword>
<dbReference type="InterPro" id="IPR011545">
    <property type="entry name" value="DEAD/DEAH_box_helicase_dom"/>
</dbReference>
<dbReference type="PANTHER" id="PTHR47957">
    <property type="entry name" value="ATP-DEPENDENT HELICASE HRQ1"/>
    <property type="match status" value="1"/>
</dbReference>
<sequence>MAALVDRLATPARADRLAHLEVLPPRIARTTAWPDWVHPDVQAALVRRGVVLPWAHQVAAADAAYSGRHVVLATGTASGKSLAYQLPALSAILNGRGSRGERGATALYLAPTKALAQDQLSAILDLGTGVWATTHDGDSTREQRDWARDRGEYLLTNPDMLHRSLLPAHARWGRFLRGLDYVVIDECHHYRGVFGAHVAHVLRRLRRICAIYGASPTFVLASATVADPEALAERLIGLPATAVTDDASPRGQVSLALWEPPFTSYAGENGAPVRRAASSETADLLADLVAEGVRTLAFIRSRRGAEQVAMTAAGLLAEVDPSLPSRVAAYRGGYLPEERREIEAALRSGELLGLAATNALELGIDVSGLDAVLLAGFPGTRAALWQQVGRAGRGGGDALAILVARDDPLDTYLVQHPAALLGRPVEASVFDPSNPYVLGPHLCAAAEEQPLTEADLPLFGPTARAAVDALTAGGLLRRRAAAWFWTDHRRASDLADIRSAGGSPVQLVESSSGRVIGTVDAGSVHGTAHPGAIYVHRGETWLVEQLDLESNVAFLERADPDWSTSAREVTDIRIVGERAHEAWGDCRLAFGDVEVSHQVVSYLRRRQPSGEVIGEEPLDLPRRTLPTTAVWWTVPAHVWQDSPLEQGDLPGAAHAAEHASIGLLPLFATCDRWDIGGVSTALHPDTGQLTVFVHDGHPGGAGFAERGYAVAREWLTATRDAIQGCACSEGCPSCVQSPKCGNQNNPLDKAGAILLLDLLLSA</sequence>
<dbReference type="InterPro" id="IPR018973">
    <property type="entry name" value="MZB"/>
</dbReference>
<name>A0A3A5HIW2_9ACTN</name>
<evidence type="ECO:0000313" key="6">
    <source>
        <dbReference type="Proteomes" id="UP000276542"/>
    </source>
</evidence>
<dbReference type="OrthoDB" id="143059at2"/>
<dbReference type="Pfam" id="PF00270">
    <property type="entry name" value="DEAD"/>
    <property type="match status" value="1"/>
</dbReference>
<dbReference type="InterPro" id="IPR001650">
    <property type="entry name" value="Helicase_C-like"/>
</dbReference>
<evidence type="ECO:0000256" key="1">
    <source>
        <dbReference type="ARBA" id="ARBA00022741"/>
    </source>
</evidence>